<protein>
    <submittedName>
        <fullName evidence="1">Uncharacterized protein</fullName>
    </submittedName>
</protein>
<reference evidence="1" key="1">
    <citation type="journal article" date="2015" name="Nature">
        <title>Complex archaea that bridge the gap between prokaryotes and eukaryotes.</title>
        <authorList>
            <person name="Spang A."/>
            <person name="Saw J.H."/>
            <person name="Jorgensen S.L."/>
            <person name="Zaremba-Niedzwiedzka K."/>
            <person name="Martijn J."/>
            <person name="Lind A.E."/>
            <person name="van Eijk R."/>
            <person name="Schleper C."/>
            <person name="Guy L."/>
            <person name="Ettema T.J."/>
        </authorList>
    </citation>
    <scope>NUCLEOTIDE SEQUENCE</scope>
</reference>
<name>A0A0F8XRB6_9ZZZZ</name>
<dbReference type="EMBL" id="LAZR01057656">
    <property type="protein sequence ID" value="KKK71607.1"/>
    <property type="molecule type" value="Genomic_DNA"/>
</dbReference>
<gene>
    <name evidence="1" type="ORF">LCGC14_2912210</name>
</gene>
<comment type="caution">
    <text evidence="1">The sequence shown here is derived from an EMBL/GenBank/DDBJ whole genome shotgun (WGS) entry which is preliminary data.</text>
</comment>
<proteinExistence type="predicted"/>
<evidence type="ECO:0000313" key="1">
    <source>
        <dbReference type="EMBL" id="KKK71607.1"/>
    </source>
</evidence>
<accession>A0A0F8XRB6</accession>
<sequence length="147" mass="16400">MKAGSRWVYSETDTEGAEQRVVVTVTRRTKKIANGVEARVVHDEVTEDGALVEDTFDWYAQDSAGNIWYLGEDTKEYEDEGEILSLDEQAEVPFGHFTDVLMTKDLNSLEPKVLEFKFYARGVGPVLALSVSGGSDREQLVSFSEAK</sequence>
<organism evidence="1">
    <name type="scientific">marine sediment metagenome</name>
    <dbReference type="NCBI Taxonomy" id="412755"/>
    <lineage>
        <taxon>unclassified sequences</taxon>
        <taxon>metagenomes</taxon>
        <taxon>ecological metagenomes</taxon>
    </lineage>
</organism>
<dbReference type="AlphaFoldDB" id="A0A0F8XRB6"/>